<dbReference type="SUPFAM" id="SSF46689">
    <property type="entry name" value="Homeodomain-like"/>
    <property type="match status" value="2"/>
</dbReference>
<keyword evidence="3" id="KW-0804">Transcription</keyword>
<dbReference type="Pfam" id="PF02311">
    <property type="entry name" value="AraC_binding"/>
    <property type="match status" value="1"/>
</dbReference>
<evidence type="ECO:0000259" key="4">
    <source>
        <dbReference type="PROSITE" id="PS01124"/>
    </source>
</evidence>
<comment type="caution">
    <text evidence="5">The sequence shown here is derived from an EMBL/GenBank/DDBJ whole genome shotgun (WGS) entry which is preliminary data.</text>
</comment>
<keyword evidence="2" id="KW-0238">DNA-binding</keyword>
<feature type="domain" description="HTH araC/xylS-type" evidence="4">
    <location>
        <begin position="188"/>
        <end position="286"/>
    </location>
</feature>
<dbReference type="PANTHER" id="PTHR43280">
    <property type="entry name" value="ARAC-FAMILY TRANSCRIPTIONAL REGULATOR"/>
    <property type="match status" value="1"/>
</dbReference>
<dbReference type="Gene3D" id="2.60.120.280">
    <property type="entry name" value="Regulatory protein AraC"/>
    <property type="match status" value="1"/>
</dbReference>
<evidence type="ECO:0000313" key="5">
    <source>
        <dbReference type="EMBL" id="PAD81654.1"/>
    </source>
</evidence>
<dbReference type="PANTHER" id="PTHR43280:SF28">
    <property type="entry name" value="HTH-TYPE TRANSCRIPTIONAL ACTIVATOR RHAS"/>
    <property type="match status" value="1"/>
</dbReference>
<evidence type="ECO:0000256" key="2">
    <source>
        <dbReference type="ARBA" id="ARBA00023125"/>
    </source>
</evidence>
<reference evidence="5 6" key="1">
    <citation type="submission" date="2017-07" db="EMBL/GenBank/DDBJ databases">
        <title>Isolation and whole genome analysis of endospore-forming bacteria from heroin.</title>
        <authorList>
            <person name="Kalinowski J."/>
            <person name="Ahrens B."/>
            <person name="Al-Dilaimi A."/>
            <person name="Winkler A."/>
            <person name="Wibberg D."/>
            <person name="Schleenbecker U."/>
            <person name="Ruckert C."/>
            <person name="Wolfel R."/>
            <person name="Grass G."/>
        </authorList>
    </citation>
    <scope>NUCLEOTIDE SEQUENCE [LARGE SCALE GENOMIC DNA]</scope>
    <source>
        <strain evidence="5 6">7521-2</strain>
    </source>
</reference>
<dbReference type="SUPFAM" id="SSF51215">
    <property type="entry name" value="Regulatory protein AraC"/>
    <property type="match status" value="1"/>
</dbReference>
<dbReference type="InterPro" id="IPR018062">
    <property type="entry name" value="HTH_AraC-typ_CS"/>
</dbReference>
<dbReference type="InterPro" id="IPR009057">
    <property type="entry name" value="Homeodomain-like_sf"/>
</dbReference>
<protein>
    <recommendedName>
        <fullName evidence="4">HTH araC/xylS-type domain-containing protein</fullName>
    </recommendedName>
</protein>
<dbReference type="EMBL" id="NPBQ01000114">
    <property type="protein sequence ID" value="PAD81654.1"/>
    <property type="molecule type" value="Genomic_DNA"/>
</dbReference>
<dbReference type="SMART" id="SM00342">
    <property type="entry name" value="HTH_ARAC"/>
    <property type="match status" value="1"/>
</dbReference>
<dbReference type="PROSITE" id="PS01124">
    <property type="entry name" value="HTH_ARAC_FAMILY_2"/>
    <property type="match status" value="1"/>
</dbReference>
<dbReference type="GO" id="GO:0043565">
    <property type="term" value="F:sequence-specific DNA binding"/>
    <property type="evidence" value="ECO:0007669"/>
    <property type="project" value="InterPro"/>
</dbReference>
<dbReference type="Gene3D" id="1.10.10.60">
    <property type="entry name" value="Homeodomain-like"/>
    <property type="match status" value="2"/>
</dbReference>
<dbReference type="PRINTS" id="PR00032">
    <property type="entry name" value="HTHARAC"/>
</dbReference>
<gene>
    <name evidence="5" type="ORF">CHH57_18580</name>
</gene>
<dbReference type="InterPro" id="IPR003313">
    <property type="entry name" value="AraC-bd"/>
</dbReference>
<keyword evidence="1" id="KW-0805">Transcription regulation</keyword>
<dbReference type="PROSITE" id="PS00041">
    <property type="entry name" value="HTH_ARAC_FAMILY_1"/>
    <property type="match status" value="1"/>
</dbReference>
<evidence type="ECO:0000313" key="6">
    <source>
        <dbReference type="Proteomes" id="UP000216961"/>
    </source>
</evidence>
<dbReference type="InterPro" id="IPR020449">
    <property type="entry name" value="Tscrpt_reg_AraC-type_HTH"/>
</dbReference>
<dbReference type="Proteomes" id="UP000216961">
    <property type="component" value="Unassembled WGS sequence"/>
</dbReference>
<dbReference type="RefSeq" id="WP_095332602.1">
    <property type="nucleotide sequence ID" value="NZ_JBGJKY010000020.1"/>
</dbReference>
<name>A0AA91YZK9_NIACI</name>
<sequence length="312" mass="36604">MLLSNNPLTTYRTYFFRFPEKQQQRIAGIYTLGWEKRNSASYYWDGLKRSEKGKIIFQYTLQGEGEIIIQDQKVRLKPGYAFFVNIPSDHTYYLPKDSQEWEFIHITLYGEEVWRSYHEIVKEHGNILRLDDNAYPNQLIFKLFDKAVHEEIKDAFESSSLAYTFIMELKRYLMHTSHSNKAIPESISNAVRYIQHNYANPIILDDIVEASGLSKYHFSRLFQSIMQITPMNFLTRIRLNKAIELMKQQDLTIEEIALRVGYSNGNYFTKVFRSIIGVSPGKYRNSENFVPFDEVIGPSSLFAYKEGTKILC</sequence>
<proteinExistence type="predicted"/>
<evidence type="ECO:0000256" key="3">
    <source>
        <dbReference type="ARBA" id="ARBA00023163"/>
    </source>
</evidence>
<dbReference type="Pfam" id="PF12833">
    <property type="entry name" value="HTH_18"/>
    <property type="match status" value="1"/>
</dbReference>
<dbReference type="InterPro" id="IPR018060">
    <property type="entry name" value="HTH_AraC"/>
</dbReference>
<organism evidence="5 6">
    <name type="scientific">Niallia circulans</name>
    <name type="common">Bacillus circulans</name>
    <dbReference type="NCBI Taxonomy" id="1397"/>
    <lineage>
        <taxon>Bacteria</taxon>
        <taxon>Bacillati</taxon>
        <taxon>Bacillota</taxon>
        <taxon>Bacilli</taxon>
        <taxon>Bacillales</taxon>
        <taxon>Bacillaceae</taxon>
        <taxon>Niallia</taxon>
    </lineage>
</organism>
<dbReference type="AlphaFoldDB" id="A0AA91YZK9"/>
<dbReference type="GO" id="GO:0003700">
    <property type="term" value="F:DNA-binding transcription factor activity"/>
    <property type="evidence" value="ECO:0007669"/>
    <property type="project" value="InterPro"/>
</dbReference>
<evidence type="ECO:0000256" key="1">
    <source>
        <dbReference type="ARBA" id="ARBA00023015"/>
    </source>
</evidence>
<dbReference type="InterPro" id="IPR037923">
    <property type="entry name" value="HTH-like"/>
</dbReference>
<accession>A0AA91YZK9</accession>